<dbReference type="HOGENOM" id="CLU_1289396_0_0_1"/>
<dbReference type="AlphaFoldDB" id="A0A0C9ZFS2"/>
<evidence type="ECO:0000313" key="2">
    <source>
        <dbReference type="Proteomes" id="UP000054018"/>
    </source>
</evidence>
<dbReference type="EMBL" id="KN833693">
    <property type="protein sequence ID" value="KIK28146.1"/>
    <property type="molecule type" value="Genomic_DNA"/>
</dbReference>
<organism evidence="1 2">
    <name type="scientific">Pisolithus microcarpus 441</name>
    <dbReference type="NCBI Taxonomy" id="765257"/>
    <lineage>
        <taxon>Eukaryota</taxon>
        <taxon>Fungi</taxon>
        <taxon>Dikarya</taxon>
        <taxon>Basidiomycota</taxon>
        <taxon>Agaricomycotina</taxon>
        <taxon>Agaricomycetes</taxon>
        <taxon>Agaricomycetidae</taxon>
        <taxon>Boletales</taxon>
        <taxon>Sclerodermatineae</taxon>
        <taxon>Pisolithaceae</taxon>
        <taxon>Pisolithus</taxon>
    </lineage>
</organism>
<reference evidence="2" key="2">
    <citation type="submission" date="2015-01" db="EMBL/GenBank/DDBJ databases">
        <title>Evolutionary Origins and Diversification of the Mycorrhizal Mutualists.</title>
        <authorList>
            <consortium name="DOE Joint Genome Institute"/>
            <consortium name="Mycorrhizal Genomics Consortium"/>
            <person name="Kohler A."/>
            <person name="Kuo A."/>
            <person name="Nagy L.G."/>
            <person name="Floudas D."/>
            <person name="Copeland A."/>
            <person name="Barry K.W."/>
            <person name="Cichocki N."/>
            <person name="Veneault-Fourrey C."/>
            <person name="LaButti K."/>
            <person name="Lindquist E.A."/>
            <person name="Lipzen A."/>
            <person name="Lundell T."/>
            <person name="Morin E."/>
            <person name="Murat C."/>
            <person name="Riley R."/>
            <person name="Ohm R."/>
            <person name="Sun H."/>
            <person name="Tunlid A."/>
            <person name="Henrissat B."/>
            <person name="Grigoriev I.V."/>
            <person name="Hibbett D.S."/>
            <person name="Martin F."/>
        </authorList>
    </citation>
    <scope>NUCLEOTIDE SEQUENCE [LARGE SCALE GENOMIC DNA]</scope>
    <source>
        <strain evidence="2">441</strain>
    </source>
</reference>
<reference evidence="1 2" key="1">
    <citation type="submission" date="2014-04" db="EMBL/GenBank/DDBJ databases">
        <authorList>
            <consortium name="DOE Joint Genome Institute"/>
            <person name="Kuo A."/>
            <person name="Kohler A."/>
            <person name="Costa M.D."/>
            <person name="Nagy L.G."/>
            <person name="Floudas D."/>
            <person name="Copeland A."/>
            <person name="Barry K.W."/>
            <person name="Cichocki N."/>
            <person name="Veneault-Fourrey C."/>
            <person name="LaButti K."/>
            <person name="Lindquist E.A."/>
            <person name="Lipzen A."/>
            <person name="Lundell T."/>
            <person name="Morin E."/>
            <person name="Murat C."/>
            <person name="Sun H."/>
            <person name="Tunlid A."/>
            <person name="Henrissat B."/>
            <person name="Grigoriev I.V."/>
            <person name="Hibbett D.S."/>
            <person name="Martin F."/>
            <person name="Nordberg H.P."/>
            <person name="Cantor M.N."/>
            <person name="Hua S.X."/>
        </authorList>
    </citation>
    <scope>NUCLEOTIDE SEQUENCE [LARGE SCALE GENOMIC DNA]</scope>
    <source>
        <strain evidence="1 2">441</strain>
    </source>
</reference>
<proteinExistence type="predicted"/>
<dbReference type="OrthoDB" id="2621215at2759"/>
<name>A0A0C9ZFS2_9AGAM</name>
<dbReference type="Proteomes" id="UP000054018">
    <property type="component" value="Unassembled WGS sequence"/>
</dbReference>
<protein>
    <submittedName>
        <fullName evidence="1">Uncharacterized protein</fullName>
    </submittedName>
</protein>
<gene>
    <name evidence="1" type="ORF">PISMIDRAFT_7670</name>
</gene>
<sequence>MRKLHAYINDNPMLLVIGKILLKQATPYRSPGSNGSIAKELRLLWLLTLAEWGRHLGDVNNITQVIVDSHTWFLSSSVEIHLWIQRHGDSRLDIDRQEGDGYAFGTLYPTVNLSDINKAFQCGLDLVKEAVELELNQLPDVEQATIHSVEDWTPPPFTLDQRILLKALVCGVQTTAYDRYHDWHSKLQSSPYGTTRRRSRTSWMCASHHPTGHA</sequence>
<accession>A0A0C9ZFS2</accession>
<evidence type="ECO:0000313" key="1">
    <source>
        <dbReference type="EMBL" id="KIK28146.1"/>
    </source>
</evidence>
<keyword evidence="2" id="KW-1185">Reference proteome</keyword>